<feature type="region of interest" description="Disordered" evidence="1">
    <location>
        <begin position="1"/>
        <end position="24"/>
    </location>
</feature>
<proteinExistence type="predicted"/>
<name>A0A1Y3ANL0_EURMA</name>
<keyword evidence="3" id="KW-1185">Reference proteome</keyword>
<sequence length="110" mass="12733">MNSNYGANQQQLTNVSKGKNNSYERRLKSPVIKIASDYGREIDLKNFDAGTYDRDKAYEYLFTMMNDGHDDRTRRPPIGRENTLLINKSDEFPKGCLILVVLDAWKCPRQ</sequence>
<evidence type="ECO:0000313" key="2">
    <source>
        <dbReference type="EMBL" id="OTF70031.1"/>
    </source>
</evidence>
<dbReference type="Proteomes" id="UP000194236">
    <property type="component" value="Unassembled WGS sequence"/>
</dbReference>
<dbReference type="AlphaFoldDB" id="A0A1Y3ANL0"/>
<accession>A0A1Y3ANL0</accession>
<feature type="compositionally biased region" description="Polar residues" evidence="1">
    <location>
        <begin position="1"/>
        <end position="21"/>
    </location>
</feature>
<dbReference type="EMBL" id="MUJZ01067639">
    <property type="protein sequence ID" value="OTF70031.1"/>
    <property type="molecule type" value="Genomic_DNA"/>
</dbReference>
<protein>
    <submittedName>
        <fullName evidence="2">Uncharacterized protein</fullName>
    </submittedName>
</protein>
<evidence type="ECO:0000313" key="3">
    <source>
        <dbReference type="Proteomes" id="UP000194236"/>
    </source>
</evidence>
<evidence type="ECO:0000256" key="1">
    <source>
        <dbReference type="SAM" id="MobiDB-lite"/>
    </source>
</evidence>
<reference evidence="2 3" key="1">
    <citation type="submission" date="2017-03" db="EMBL/GenBank/DDBJ databases">
        <title>Genome Survey of Euroglyphus maynei.</title>
        <authorList>
            <person name="Arlian L.G."/>
            <person name="Morgan M.S."/>
            <person name="Rider S.D."/>
        </authorList>
    </citation>
    <scope>NUCLEOTIDE SEQUENCE [LARGE SCALE GENOMIC DNA]</scope>
    <source>
        <strain evidence="2">Arlian Lab</strain>
        <tissue evidence="2">Whole body</tissue>
    </source>
</reference>
<gene>
    <name evidence="2" type="ORF">BLA29_009712</name>
</gene>
<organism evidence="2 3">
    <name type="scientific">Euroglyphus maynei</name>
    <name type="common">Mayne's house dust mite</name>
    <dbReference type="NCBI Taxonomy" id="6958"/>
    <lineage>
        <taxon>Eukaryota</taxon>
        <taxon>Metazoa</taxon>
        <taxon>Ecdysozoa</taxon>
        <taxon>Arthropoda</taxon>
        <taxon>Chelicerata</taxon>
        <taxon>Arachnida</taxon>
        <taxon>Acari</taxon>
        <taxon>Acariformes</taxon>
        <taxon>Sarcoptiformes</taxon>
        <taxon>Astigmata</taxon>
        <taxon>Psoroptidia</taxon>
        <taxon>Analgoidea</taxon>
        <taxon>Pyroglyphidae</taxon>
        <taxon>Pyroglyphinae</taxon>
        <taxon>Euroglyphus</taxon>
    </lineage>
</organism>
<comment type="caution">
    <text evidence="2">The sequence shown here is derived from an EMBL/GenBank/DDBJ whole genome shotgun (WGS) entry which is preliminary data.</text>
</comment>